<gene>
    <name evidence="2" type="ORF">DORLON_02639</name>
</gene>
<feature type="domain" description="Carbohydrate-binding" evidence="1">
    <location>
        <begin position="51"/>
        <end position="205"/>
    </location>
</feature>
<dbReference type="eggNOG" id="COG3706">
    <property type="taxonomic scope" value="Bacteria"/>
</dbReference>
<name>A6BJZ4_9FIRM</name>
<evidence type="ECO:0000313" key="2">
    <source>
        <dbReference type="EMBL" id="EDM61959.1"/>
    </source>
</evidence>
<dbReference type="EMBL" id="AAXB02000019">
    <property type="protein sequence ID" value="EDM61959.1"/>
    <property type="molecule type" value="Genomic_DNA"/>
</dbReference>
<dbReference type="CDD" id="cd09620">
    <property type="entry name" value="CBM9_like_3"/>
    <property type="match status" value="1"/>
</dbReference>
<dbReference type="SUPFAM" id="SSF49344">
    <property type="entry name" value="CBD9-like"/>
    <property type="match status" value="1"/>
</dbReference>
<accession>A6BJZ4</accession>
<evidence type="ECO:0000259" key="1">
    <source>
        <dbReference type="Pfam" id="PF16011"/>
    </source>
</evidence>
<protein>
    <recommendedName>
        <fullName evidence="1">Carbohydrate-binding domain-containing protein</fullName>
    </recommendedName>
</protein>
<sequence>MTEQWGKHMEVQVIESKELLETVEPFEIRHLLWGTERIPKTYGYIGFVKGEGFYLKLVCLEKNPLRIYMEDQDPVYKDSAVEAFFRFNFGDGSRQDIYLNFEMNANGAILAGYGKNKTERTPFEADMLQKLNCKAEVEEEQWNVSLMVPIEILECIYGELYLKEGTKFNCNFYKICETKENEHYASYEYVKSKNPNFHLPEYFAEAVITAGNKKKI</sequence>
<dbReference type="InterPro" id="IPR010502">
    <property type="entry name" value="Carb-bd_dom_fam9"/>
</dbReference>
<proteinExistence type="predicted"/>
<dbReference type="GO" id="GO:0016052">
    <property type="term" value="P:carbohydrate catabolic process"/>
    <property type="evidence" value="ECO:0007669"/>
    <property type="project" value="InterPro"/>
</dbReference>
<dbReference type="AlphaFoldDB" id="A6BJZ4"/>
<evidence type="ECO:0000313" key="3">
    <source>
        <dbReference type="Proteomes" id="UP000004016"/>
    </source>
</evidence>
<dbReference type="GO" id="GO:0004553">
    <property type="term" value="F:hydrolase activity, hydrolyzing O-glycosyl compounds"/>
    <property type="evidence" value="ECO:0007669"/>
    <property type="project" value="InterPro"/>
</dbReference>
<dbReference type="GeneID" id="93135581"/>
<dbReference type="GO" id="GO:0030246">
    <property type="term" value="F:carbohydrate binding"/>
    <property type="evidence" value="ECO:0007669"/>
    <property type="project" value="InterPro"/>
</dbReference>
<dbReference type="Proteomes" id="UP000004016">
    <property type="component" value="Unassembled WGS sequence"/>
</dbReference>
<organism evidence="2 3">
    <name type="scientific">Dorea longicatena DSM 13814</name>
    <dbReference type="NCBI Taxonomy" id="411462"/>
    <lineage>
        <taxon>Bacteria</taxon>
        <taxon>Bacillati</taxon>
        <taxon>Bacillota</taxon>
        <taxon>Clostridia</taxon>
        <taxon>Lachnospirales</taxon>
        <taxon>Lachnospiraceae</taxon>
        <taxon>Dorea</taxon>
    </lineage>
</organism>
<dbReference type="Pfam" id="PF16011">
    <property type="entry name" value="CBM9_2"/>
    <property type="match status" value="1"/>
</dbReference>
<reference evidence="2 3" key="1">
    <citation type="submission" date="2007-03" db="EMBL/GenBank/DDBJ databases">
        <authorList>
            <person name="Fulton L."/>
            <person name="Clifton S."/>
            <person name="Fulton B."/>
            <person name="Xu J."/>
            <person name="Minx P."/>
            <person name="Pepin K.H."/>
            <person name="Johnson M."/>
            <person name="Thiruvilangam P."/>
            <person name="Bhonagiri V."/>
            <person name="Nash W.E."/>
            <person name="Mardis E.R."/>
            <person name="Wilson R.K."/>
        </authorList>
    </citation>
    <scope>NUCLEOTIDE SEQUENCE [LARGE SCALE GENOMIC DNA]</scope>
    <source>
        <strain evidence="2 3">DSM 13814</strain>
    </source>
</reference>
<dbReference type="Gene3D" id="2.60.40.1190">
    <property type="match status" value="1"/>
</dbReference>
<dbReference type="RefSeq" id="WP_006427701.1">
    <property type="nucleotide sequence ID" value="NZ_DS264404.1"/>
</dbReference>
<reference evidence="2 3" key="2">
    <citation type="submission" date="2007-04" db="EMBL/GenBank/DDBJ databases">
        <title>Draft genome sequence of Dorea longicatena (DSM 13814).</title>
        <authorList>
            <person name="Sudarsanam P."/>
            <person name="Ley R."/>
            <person name="Guruge J."/>
            <person name="Turnbaugh P.J."/>
            <person name="Mahowald M."/>
            <person name="Liep D."/>
            <person name="Gordon J."/>
        </authorList>
    </citation>
    <scope>NUCLEOTIDE SEQUENCE [LARGE SCALE GENOMIC DNA]</scope>
    <source>
        <strain evidence="2 3">DSM 13814</strain>
    </source>
</reference>
<comment type="caution">
    <text evidence="2">The sequence shown here is derived from an EMBL/GenBank/DDBJ whole genome shotgun (WGS) entry which is preliminary data.</text>
</comment>
<dbReference type="HOGENOM" id="CLU_106157_0_0_9"/>